<dbReference type="SUPFAM" id="SSF46785">
    <property type="entry name" value="Winged helix' DNA-binding domain"/>
    <property type="match status" value="1"/>
</dbReference>
<gene>
    <name evidence="1" type="ORF">HAPAU_36350</name>
</gene>
<dbReference type="AlphaFoldDB" id="A0A151AAX9"/>
<dbReference type="PATRIC" id="fig|1008153.3.peg.3845"/>
<reference evidence="1 2" key="1">
    <citation type="submission" date="2016-02" db="EMBL/GenBank/DDBJ databases">
        <title>Genome sequence of Halalkalicoccus paucihalophilus DSM 24557.</title>
        <authorList>
            <person name="Poehlein A."/>
            <person name="Daniel R."/>
        </authorList>
    </citation>
    <scope>NUCLEOTIDE SEQUENCE [LARGE SCALE GENOMIC DNA]</scope>
    <source>
        <strain evidence="1 2">DSM 24557</strain>
    </source>
</reference>
<dbReference type="InterPro" id="IPR036388">
    <property type="entry name" value="WH-like_DNA-bd_sf"/>
</dbReference>
<protein>
    <submittedName>
        <fullName evidence="1">Uncharacterized protein</fullName>
    </submittedName>
</protein>
<keyword evidence="2" id="KW-1185">Reference proteome</keyword>
<dbReference type="Gene3D" id="1.10.10.10">
    <property type="entry name" value="Winged helix-like DNA-binding domain superfamily/Winged helix DNA-binding domain"/>
    <property type="match status" value="1"/>
</dbReference>
<proteinExistence type="predicted"/>
<accession>A0A151AAX9</accession>
<evidence type="ECO:0000313" key="1">
    <source>
        <dbReference type="EMBL" id="KYH24652.1"/>
    </source>
</evidence>
<dbReference type="InterPro" id="IPR036390">
    <property type="entry name" value="WH_DNA-bd_sf"/>
</dbReference>
<name>A0A151AAX9_9EURY</name>
<dbReference type="EMBL" id="LTAZ01000013">
    <property type="protein sequence ID" value="KYH24652.1"/>
    <property type="molecule type" value="Genomic_DNA"/>
</dbReference>
<evidence type="ECO:0000313" key="2">
    <source>
        <dbReference type="Proteomes" id="UP000075321"/>
    </source>
</evidence>
<comment type="caution">
    <text evidence="1">The sequence shown here is derived from an EMBL/GenBank/DDBJ whole genome shotgun (WGS) entry which is preliminary data.</text>
</comment>
<sequence>MGVPFSRDVLLGVSMVIARRLEEWGLIEEVGRVNESGGIPERVFGLTDAGREFVEKYLTEERERPNSYEMRIERLKDEVDDLQTTNERPKVKVDQQYEQLKDLENRFDTLLDRLEEQLF</sequence>
<organism evidence="1 2">
    <name type="scientific">Halalkalicoccus paucihalophilus</name>
    <dbReference type="NCBI Taxonomy" id="1008153"/>
    <lineage>
        <taxon>Archaea</taxon>
        <taxon>Methanobacteriati</taxon>
        <taxon>Methanobacteriota</taxon>
        <taxon>Stenosarchaea group</taxon>
        <taxon>Halobacteria</taxon>
        <taxon>Halobacteriales</taxon>
        <taxon>Halococcaceae</taxon>
        <taxon>Halalkalicoccus</taxon>
    </lineage>
</organism>
<dbReference type="Proteomes" id="UP000075321">
    <property type="component" value="Unassembled WGS sequence"/>
</dbReference>